<evidence type="ECO:0000256" key="2">
    <source>
        <dbReference type="ARBA" id="ARBA00022448"/>
    </source>
</evidence>
<name>A0AAF0V2W8_SOLVR</name>
<keyword evidence="7" id="KW-1185">Reference proteome</keyword>
<evidence type="ECO:0000256" key="5">
    <source>
        <dbReference type="SAM" id="MobiDB-lite"/>
    </source>
</evidence>
<evidence type="ECO:0000256" key="4">
    <source>
        <dbReference type="ARBA" id="ARBA00023065"/>
    </source>
</evidence>
<dbReference type="GO" id="GO:0033180">
    <property type="term" value="C:proton-transporting V-type ATPase, V1 domain"/>
    <property type="evidence" value="ECO:0007669"/>
    <property type="project" value="InterPro"/>
</dbReference>
<dbReference type="PANTHER" id="PTHR13861">
    <property type="entry name" value="VACUOLAR ATP SYNTHASE SUBUNIT F"/>
    <property type="match status" value="1"/>
</dbReference>
<protein>
    <submittedName>
        <fullName evidence="6">Uncharacterized protein</fullName>
    </submittedName>
</protein>
<dbReference type="SUPFAM" id="SSF159468">
    <property type="entry name" value="AtpF-like"/>
    <property type="match status" value="1"/>
</dbReference>
<keyword evidence="4" id="KW-0406">Ion transport</keyword>
<evidence type="ECO:0000256" key="1">
    <source>
        <dbReference type="ARBA" id="ARBA00010148"/>
    </source>
</evidence>
<reference evidence="6" key="1">
    <citation type="submission" date="2023-08" db="EMBL/GenBank/DDBJ databases">
        <title>A de novo genome assembly of Solanum verrucosum Schlechtendal, a Mexican diploid species geographically isolated from the other diploid A-genome species in potato relatives.</title>
        <authorList>
            <person name="Hosaka K."/>
        </authorList>
    </citation>
    <scope>NUCLEOTIDE SEQUENCE</scope>
    <source>
        <tissue evidence="6">Young leaves</tissue>
    </source>
</reference>
<dbReference type="InterPro" id="IPR008218">
    <property type="entry name" value="ATPase_V1-cplx_f_g_su"/>
</dbReference>
<comment type="similarity">
    <text evidence="1">Belongs to the V-ATPase F subunit family.</text>
</comment>
<feature type="compositionally biased region" description="Basic and acidic residues" evidence="5">
    <location>
        <begin position="376"/>
        <end position="386"/>
    </location>
</feature>
<dbReference type="PANTHER" id="PTHR13861:SF2">
    <property type="entry name" value="V-TYPE PROTON ATPASE SUBUNIT F"/>
    <property type="match status" value="1"/>
</dbReference>
<evidence type="ECO:0000256" key="3">
    <source>
        <dbReference type="ARBA" id="ARBA00022781"/>
    </source>
</evidence>
<dbReference type="Proteomes" id="UP001234989">
    <property type="component" value="Chromosome 12"/>
</dbReference>
<organism evidence="6 7">
    <name type="scientific">Solanum verrucosum</name>
    <dbReference type="NCBI Taxonomy" id="315347"/>
    <lineage>
        <taxon>Eukaryota</taxon>
        <taxon>Viridiplantae</taxon>
        <taxon>Streptophyta</taxon>
        <taxon>Embryophyta</taxon>
        <taxon>Tracheophyta</taxon>
        <taxon>Spermatophyta</taxon>
        <taxon>Magnoliopsida</taxon>
        <taxon>eudicotyledons</taxon>
        <taxon>Gunneridae</taxon>
        <taxon>Pentapetalae</taxon>
        <taxon>asterids</taxon>
        <taxon>lamiids</taxon>
        <taxon>Solanales</taxon>
        <taxon>Solanaceae</taxon>
        <taxon>Solanoideae</taxon>
        <taxon>Solaneae</taxon>
        <taxon>Solanum</taxon>
    </lineage>
</organism>
<dbReference type="InterPro" id="IPR036906">
    <property type="entry name" value="ATPase_V1_fsu_sf"/>
</dbReference>
<evidence type="ECO:0000313" key="6">
    <source>
        <dbReference type="EMBL" id="WMV57307.1"/>
    </source>
</evidence>
<dbReference type="GO" id="GO:0046961">
    <property type="term" value="F:proton-transporting ATPase activity, rotational mechanism"/>
    <property type="evidence" value="ECO:0007669"/>
    <property type="project" value="InterPro"/>
</dbReference>
<dbReference type="InterPro" id="IPR005772">
    <property type="entry name" value="ATPase_V1-cplx_fsu_euk"/>
</dbReference>
<keyword evidence="2" id="KW-0813">Transport</keyword>
<proteinExistence type="inferred from homology"/>
<dbReference type="AlphaFoldDB" id="A0AAF0V2W8"/>
<keyword evidence="3" id="KW-0375">Hydrogen ion transport</keyword>
<dbReference type="Gene3D" id="3.40.50.10580">
    <property type="entry name" value="ATPase, V1 complex, subunit F"/>
    <property type="match status" value="1"/>
</dbReference>
<dbReference type="Pfam" id="PF01990">
    <property type="entry name" value="ATP-synt_F"/>
    <property type="match status" value="1"/>
</dbReference>
<dbReference type="EMBL" id="CP133623">
    <property type="protein sequence ID" value="WMV57307.1"/>
    <property type="molecule type" value="Genomic_DNA"/>
</dbReference>
<sequence length="399" mass="44262">MSEFGRKLGLGRFSRPYFGFIVGIVFRIRCRGWVRDCVPFRKLGSGLRVLVSSSWIECRGQVPGRELGSAPGLGLGSNPKLIVRVESGTDYRVRSLQQNKNRSEAIGVVPSGTSDKIGTIQRRLAWPLRKDDTHKSRNGPNFFAGRRRLCSGQSVFFGRSSAALPHRTQWTSSAQPHVANRSLVSSLLCNAKYNMKIHLGQAALLQVSLLYSTFCQYPLVLCAFGVFSSPSMKLEVLEHPISKLSPPAVLELHSCSHAINAFLDASTPPVHRNVLHNVSIHLLIADSNKLQSGNSRYQDTITGFLLSGVGNVDLRRKTNYTIVDANISVKQIEDAFKEFTTREDIATALISQYVANMIRFLVDSYNKPIPTILEIPSKDYPNDPAHDSNSFTSEVPLLY</sequence>
<gene>
    <name evidence="6" type="ORF">MTR67_050692</name>
</gene>
<feature type="region of interest" description="Disordered" evidence="5">
    <location>
        <begin position="376"/>
        <end position="399"/>
    </location>
</feature>
<accession>A0AAF0V2W8</accession>
<dbReference type="NCBIfam" id="TIGR01101">
    <property type="entry name" value="V_ATP_synt_F"/>
    <property type="match status" value="1"/>
</dbReference>
<evidence type="ECO:0000313" key="7">
    <source>
        <dbReference type="Proteomes" id="UP001234989"/>
    </source>
</evidence>